<dbReference type="InterPro" id="IPR026183">
    <property type="entry name" value="Taxilin_fam"/>
</dbReference>
<dbReference type="Pfam" id="PF09728">
    <property type="entry name" value="Taxilin"/>
    <property type="match status" value="1"/>
</dbReference>
<evidence type="ECO:0008006" key="6">
    <source>
        <dbReference type="Google" id="ProtNLM"/>
    </source>
</evidence>
<comment type="similarity">
    <text evidence="1">Belongs to the taxilin family.</text>
</comment>
<dbReference type="RefSeq" id="XP_050519310.1">
    <property type="nucleotide sequence ID" value="XM_050663353.1"/>
</dbReference>
<feature type="coiled-coil region" evidence="2">
    <location>
        <begin position="416"/>
        <end position="443"/>
    </location>
</feature>
<protein>
    <recommendedName>
        <fullName evidence="6">Alpha-taxilin</fullName>
    </recommendedName>
</protein>
<feature type="region of interest" description="Disordered" evidence="3">
    <location>
        <begin position="449"/>
        <end position="474"/>
    </location>
</feature>
<reference evidence="4" key="1">
    <citation type="submission" date="2025-05" db="UniProtKB">
        <authorList>
            <consortium name="EnsemblMetazoa"/>
        </authorList>
    </citation>
    <scope>IDENTIFICATION</scope>
</reference>
<evidence type="ECO:0000313" key="5">
    <source>
        <dbReference type="Proteomes" id="UP001652700"/>
    </source>
</evidence>
<evidence type="ECO:0000256" key="3">
    <source>
        <dbReference type="SAM" id="MobiDB-lite"/>
    </source>
</evidence>
<accession>A0ABM5LA45</accession>
<dbReference type="PANTHER" id="PTHR16127">
    <property type="entry name" value="TAXILIN"/>
    <property type="match status" value="1"/>
</dbReference>
<dbReference type="EnsemblMetazoa" id="XM_050663353.1">
    <property type="protein sequence ID" value="XP_050519310.1"/>
    <property type="gene ID" value="LOC126893314"/>
</dbReference>
<evidence type="ECO:0000313" key="4">
    <source>
        <dbReference type="EnsemblMetazoa" id="XP_050519310.1"/>
    </source>
</evidence>
<evidence type="ECO:0000256" key="2">
    <source>
        <dbReference type="SAM" id="Coils"/>
    </source>
</evidence>
<keyword evidence="5" id="KW-1185">Reference proteome</keyword>
<organism evidence="4 5">
    <name type="scientific">Diabrotica virgifera virgifera</name>
    <name type="common">western corn rootworm</name>
    <dbReference type="NCBI Taxonomy" id="50390"/>
    <lineage>
        <taxon>Eukaryota</taxon>
        <taxon>Metazoa</taxon>
        <taxon>Ecdysozoa</taxon>
        <taxon>Arthropoda</taxon>
        <taxon>Hexapoda</taxon>
        <taxon>Insecta</taxon>
        <taxon>Pterygota</taxon>
        <taxon>Neoptera</taxon>
        <taxon>Endopterygota</taxon>
        <taxon>Coleoptera</taxon>
        <taxon>Polyphaga</taxon>
        <taxon>Cucujiformia</taxon>
        <taxon>Chrysomeloidea</taxon>
        <taxon>Chrysomelidae</taxon>
        <taxon>Galerucinae</taxon>
        <taxon>Diabroticina</taxon>
        <taxon>Diabroticites</taxon>
        <taxon>Diabrotica</taxon>
    </lineage>
</organism>
<feature type="compositionally biased region" description="Polar residues" evidence="3">
    <location>
        <begin position="18"/>
        <end position="29"/>
    </location>
</feature>
<name>A0ABM5LA45_DIAVI</name>
<dbReference type="GeneID" id="126893314"/>
<sequence>MVMEPQNNTEIPAAPASGENQEQSPLVTPQLAQNAAEKLAVPLSEKAPLSSENICPNGTSETVAVDSKQVCQNADNLSIPISRMSLHSSEKPYSENICPNTANLPVFVPAVNTGAIKKRRDEKRKSRDQRSWDNMLESITNLPITERIYFIKEKYIELYNDYKAASSTLKTSEKQLKCIKREKEHVEADLAKNILTRSKLENLARELQKQNRDIKEENYNRLKDEEEKRKEVAASFTEKLNALTQLMDENKDKSSRLRNENLNMTSKLAELYEQFQERELHMSNMNRQMDLQKKLSDTQLKKLECEFEAEREIWKKDRAMMIINLERSDETNKVLQENVNSLQDHLNSYQKQYSDFETTMKRSNKVFDSLKDEMAHMHKINNVLERDRNEWHNRWEQTNNKWVSLMEVHKKTALDLDVTQKKLEALEKLCRKLTAERQCYLQELKQSNMNPITPVEEEGKVPQPVEKNSDESVQ</sequence>
<feature type="coiled-coil region" evidence="2">
    <location>
        <begin position="162"/>
        <end position="260"/>
    </location>
</feature>
<feature type="compositionally biased region" description="Polar residues" evidence="3">
    <location>
        <begin position="1"/>
        <end position="10"/>
    </location>
</feature>
<evidence type="ECO:0000256" key="1">
    <source>
        <dbReference type="ARBA" id="ARBA00009550"/>
    </source>
</evidence>
<feature type="region of interest" description="Disordered" evidence="3">
    <location>
        <begin position="1"/>
        <end position="29"/>
    </location>
</feature>
<keyword evidence="2" id="KW-0175">Coiled coil</keyword>
<dbReference type="PANTHER" id="PTHR16127:SF13">
    <property type="entry name" value="GH01188P"/>
    <property type="match status" value="1"/>
</dbReference>
<proteinExistence type="inferred from homology"/>
<dbReference type="Proteomes" id="UP001652700">
    <property type="component" value="Unplaced"/>
</dbReference>
<feature type="coiled-coil region" evidence="2">
    <location>
        <begin position="325"/>
        <end position="359"/>
    </location>
</feature>